<sequence>MRNPWLATPDSPRAVRELVRASWARSEQASLDPERLSPPIEFSEDELRDYRLAHPLAGVLPVVRKLLVRDIEDDSGLVVAVGDARGRLLWVDGDAGLRRRAEGMLFVEGAGWSEAAVGTSAPGTALELDHGIQIHAAEHFNTIVHPWSCTAVPVHDPETRGILGVIDITGGLDAVAPHTLALMEATATAMESELLVQRLRSRGSRPASTRGTSPSTRHTLAVLGRDAGLLSDAAGAPPTTLSVRHTEILTLLAWHRDGLSAHELASLLYGDPDAAVTLRAELVRLRRALARVAPGLVPESRPYRLRERLDVDASGVLSLLDRGAHRVALSAYAGPVVPSSTAPGIEDIREEVATRLRASLLDDASADVLLDFARRDDRSDDVELWTACLRLLPQRSPKRAGVVAHLEQIERSLG</sequence>
<evidence type="ECO:0000313" key="5">
    <source>
        <dbReference type="Proteomes" id="UP000268291"/>
    </source>
</evidence>
<dbReference type="EMBL" id="PYAU01000001">
    <property type="protein sequence ID" value="PSL38990.1"/>
    <property type="molecule type" value="Genomic_DNA"/>
</dbReference>
<organism evidence="2 4">
    <name type="scientific">Labedella gwakjiensis</name>
    <dbReference type="NCBI Taxonomy" id="390269"/>
    <lineage>
        <taxon>Bacteria</taxon>
        <taxon>Bacillati</taxon>
        <taxon>Actinomycetota</taxon>
        <taxon>Actinomycetes</taxon>
        <taxon>Micrococcales</taxon>
        <taxon>Microbacteriaceae</taxon>
        <taxon>Labedella</taxon>
    </lineage>
</organism>
<dbReference type="EMBL" id="RZGY01000001">
    <property type="protein sequence ID" value="RUQ86555.1"/>
    <property type="molecule type" value="Genomic_DNA"/>
</dbReference>
<comment type="caution">
    <text evidence="2">The sequence shown here is derived from an EMBL/GenBank/DDBJ whole genome shotgun (WGS) entry which is preliminary data.</text>
</comment>
<dbReference type="OrthoDB" id="3928741at2"/>
<evidence type="ECO:0000313" key="4">
    <source>
        <dbReference type="Proteomes" id="UP000241203"/>
    </source>
</evidence>
<name>A0A2P8GYE3_9MICO</name>
<dbReference type="Proteomes" id="UP000268291">
    <property type="component" value="Unassembled WGS sequence"/>
</dbReference>
<dbReference type="InterPro" id="IPR029016">
    <property type="entry name" value="GAF-like_dom_sf"/>
</dbReference>
<evidence type="ECO:0000313" key="3">
    <source>
        <dbReference type="EMBL" id="RUQ86555.1"/>
    </source>
</evidence>
<gene>
    <name evidence="2" type="ORF">CLV49_2621</name>
    <name evidence="3" type="ORF">ELQ93_06120</name>
</gene>
<accession>A0A2P8GYE3</accession>
<proteinExistence type="predicted"/>
<evidence type="ECO:0000259" key="1">
    <source>
        <dbReference type="Pfam" id="PF01590"/>
    </source>
</evidence>
<feature type="domain" description="GAF" evidence="1">
    <location>
        <begin position="99"/>
        <end position="192"/>
    </location>
</feature>
<reference evidence="2 4" key="1">
    <citation type="submission" date="2018-03" db="EMBL/GenBank/DDBJ databases">
        <title>Genomic Encyclopedia of Archaeal and Bacterial Type Strains, Phase II (KMG-II): from individual species to whole genera.</title>
        <authorList>
            <person name="Goeker M."/>
        </authorList>
    </citation>
    <scope>NUCLEOTIDE SEQUENCE [LARGE SCALE GENOMIC DNA]</scope>
    <source>
        <strain evidence="2 4">DSM 21548</strain>
    </source>
</reference>
<reference evidence="3 5" key="2">
    <citation type="submission" date="2018-12" db="EMBL/GenBank/DDBJ databases">
        <authorList>
            <person name="hu s."/>
            <person name="Xu Y."/>
            <person name="Xu B."/>
            <person name="Li F."/>
        </authorList>
    </citation>
    <scope>NUCLEOTIDE SEQUENCE [LARGE SCALE GENOMIC DNA]</scope>
    <source>
        <strain evidence="3 5">KSW2-17</strain>
    </source>
</reference>
<dbReference type="Pfam" id="PF01590">
    <property type="entry name" value="GAF"/>
    <property type="match status" value="1"/>
</dbReference>
<protein>
    <submittedName>
        <fullName evidence="3">Transcriptional regulator</fullName>
    </submittedName>
</protein>
<dbReference type="InterPro" id="IPR003018">
    <property type="entry name" value="GAF"/>
</dbReference>
<dbReference type="Gene3D" id="3.30.450.40">
    <property type="match status" value="1"/>
</dbReference>
<keyword evidence="5" id="KW-1185">Reference proteome</keyword>
<dbReference type="Proteomes" id="UP000241203">
    <property type="component" value="Unassembled WGS sequence"/>
</dbReference>
<dbReference type="AlphaFoldDB" id="A0A2P8GYE3"/>
<evidence type="ECO:0000313" key="2">
    <source>
        <dbReference type="EMBL" id="PSL38990.1"/>
    </source>
</evidence>
<dbReference type="RefSeq" id="WP_106563919.1">
    <property type="nucleotide sequence ID" value="NZ_PYAU01000001.1"/>
</dbReference>